<sequence>MYIQTLRGRGKREYRYRVEVTEPPVTENFSLNGFVLKIMESIFEATLNIAESLKLSFPRVDDLGRLVTEAAHGQSQAGRLPGNETVLHIQNGETSCSGHLIPGCQGRVPENCVRQAKEALQKLAHNLDERDPELTLESQFLDPTMNGDGRLNTGLRLTWSVSWNRSAIQGIKGKVNTMKVTSRLIVIPTAHAKVQNAGRSVGGQSTAETTTDRSLPPTDPDTAYPSISEPDSKASITRATVKEEPKSGPDLYSIATTKSEDSATDDTDHKIKPEM</sequence>
<accession>A0ACC2V732</accession>
<dbReference type="Proteomes" id="UP001230649">
    <property type="component" value="Unassembled WGS sequence"/>
</dbReference>
<organism evidence="1 2">
    <name type="scientific">Naganishia adeliensis</name>
    <dbReference type="NCBI Taxonomy" id="92952"/>
    <lineage>
        <taxon>Eukaryota</taxon>
        <taxon>Fungi</taxon>
        <taxon>Dikarya</taxon>
        <taxon>Basidiomycota</taxon>
        <taxon>Agaricomycotina</taxon>
        <taxon>Tremellomycetes</taxon>
        <taxon>Filobasidiales</taxon>
        <taxon>Filobasidiaceae</taxon>
        <taxon>Naganishia</taxon>
    </lineage>
</organism>
<evidence type="ECO:0000313" key="1">
    <source>
        <dbReference type="EMBL" id="KAJ9094881.1"/>
    </source>
</evidence>
<dbReference type="EMBL" id="JASBWS010000132">
    <property type="protein sequence ID" value="KAJ9094881.1"/>
    <property type="molecule type" value="Genomic_DNA"/>
</dbReference>
<protein>
    <submittedName>
        <fullName evidence="1">Uncharacterized protein</fullName>
    </submittedName>
</protein>
<comment type="caution">
    <text evidence="1">The sequence shown here is derived from an EMBL/GenBank/DDBJ whole genome shotgun (WGS) entry which is preliminary data.</text>
</comment>
<gene>
    <name evidence="1" type="ORF">QFC20_006792</name>
</gene>
<reference evidence="1" key="1">
    <citation type="submission" date="2023-04" db="EMBL/GenBank/DDBJ databases">
        <title>Draft Genome sequencing of Naganishia species isolated from polar environments using Oxford Nanopore Technology.</title>
        <authorList>
            <person name="Leo P."/>
            <person name="Venkateswaran K."/>
        </authorList>
    </citation>
    <scope>NUCLEOTIDE SEQUENCE</scope>
    <source>
        <strain evidence="1">MNA-CCFEE 5262</strain>
    </source>
</reference>
<evidence type="ECO:0000313" key="2">
    <source>
        <dbReference type="Proteomes" id="UP001230649"/>
    </source>
</evidence>
<keyword evidence="2" id="KW-1185">Reference proteome</keyword>
<name>A0ACC2V732_9TREE</name>
<proteinExistence type="predicted"/>